<dbReference type="GO" id="GO:0003677">
    <property type="term" value="F:DNA binding"/>
    <property type="evidence" value="ECO:0007669"/>
    <property type="project" value="UniProtKB-UniRule"/>
</dbReference>
<dbReference type="EMBL" id="AECS01000037">
    <property type="protein sequence ID" value="EFQ04093.1"/>
    <property type="molecule type" value="Genomic_DNA"/>
</dbReference>
<feature type="domain" description="HTH tetR-type" evidence="3">
    <location>
        <begin position="3"/>
        <end position="62"/>
    </location>
</feature>
<gene>
    <name evidence="4" type="ORF">HMPREF9429_01278</name>
</gene>
<keyword evidence="5" id="KW-1185">Reference proteome</keyword>
<dbReference type="InterPro" id="IPR009057">
    <property type="entry name" value="Homeodomain-like_sf"/>
</dbReference>
<dbReference type="AlphaFoldDB" id="E2ZCA6"/>
<evidence type="ECO:0000313" key="4">
    <source>
        <dbReference type="EMBL" id="EFQ04093.1"/>
    </source>
</evidence>
<dbReference type="HOGENOM" id="CLU_069356_30_3_9"/>
<name>E2ZCA6_9FIRM</name>
<proteinExistence type="predicted"/>
<dbReference type="STRING" id="706434.HMPREF9429_01278"/>
<keyword evidence="1 2" id="KW-0238">DNA-binding</keyword>
<sequence>MEKDIRTHVLRVALEELNQRGPAFHMDDLARRLHISKRTLYENFSSKQEIVKNAILSVMNDLYTHHVKLIEDESKTVEEKLLTYFDARSEMVEILSLRQYEAILRKMPEIAAELAEASKRDWDLLLNFLQDVEQSDEYKDFYVLALLHMLMGAATNILNHLDELEDDKYYSYPKYMEECMRIVLYGIKK</sequence>
<evidence type="ECO:0000256" key="2">
    <source>
        <dbReference type="PROSITE-ProRule" id="PRU00335"/>
    </source>
</evidence>
<evidence type="ECO:0000256" key="1">
    <source>
        <dbReference type="ARBA" id="ARBA00023125"/>
    </source>
</evidence>
<dbReference type="Pfam" id="PF00440">
    <property type="entry name" value="TetR_N"/>
    <property type="match status" value="1"/>
</dbReference>
<dbReference type="RefSeq" id="WP_006942421.1">
    <property type="nucleotide sequence ID" value="NZ_GL538208.1"/>
</dbReference>
<dbReference type="PROSITE" id="PS50977">
    <property type="entry name" value="HTH_TETR_2"/>
    <property type="match status" value="1"/>
</dbReference>
<comment type="caution">
    <text evidence="4">The sequence shown here is derived from an EMBL/GenBank/DDBJ whole genome shotgun (WGS) entry which is preliminary data.</text>
</comment>
<reference evidence="4 5" key="1">
    <citation type="submission" date="2010-08" db="EMBL/GenBank/DDBJ databases">
        <authorList>
            <person name="Weinstock G."/>
            <person name="Sodergren E."/>
            <person name="Clifton S."/>
            <person name="Fulton L."/>
            <person name="Fulton B."/>
            <person name="Courtney L."/>
            <person name="Fronick C."/>
            <person name="Harrison M."/>
            <person name="Strong C."/>
            <person name="Farmer C."/>
            <person name="Delahaunty K."/>
            <person name="Markovic C."/>
            <person name="Hall O."/>
            <person name="Minx P."/>
            <person name="Tomlinson C."/>
            <person name="Mitreva M."/>
            <person name="Hou S."/>
            <person name="Chen J."/>
            <person name="Wollam A."/>
            <person name="Pepin K.H."/>
            <person name="Johnson M."/>
            <person name="Bhonagiri V."/>
            <person name="Zhang X."/>
            <person name="Suruliraj S."/>
            <person name="Warren W."/>
            <person name="Chinwalla A."/>
            <person name="Mardis E.R."/>
            <person name="Wilson R.K."/>
        </authorList>
    </citation>
    <scope>NUCLEOTIDE SEQUENCE [LARGE SCALE GENOMIC DNA]</scope>
    <source>
        <strain evidence="4 5">F0359</strain>
    </source>
</reference>
<dbReference type="PRINTS" id="PR00455">
    <property type="entry name" value="HTHTETR"/>
</dbReference>
<dbReference type="eggNOG" id="COG1309">
    <property type="taxonomic scope" value="Bacteria"/>
</dbReference>
<feature type="DNA-binding region" description="H-T-H motif" evidence="2">
    <location>
        <begin position="25"/>
        <end position="44"/>
    </location>
</feature>
<dbReference type="OrthoDB" id="9812134at2"/>
<dbReference type="SUPFAM" id="SSF46689">
    <property type="entry name" value="Homeodomain-like"/>
    <property type="match status" value="1"/>
</dbReference>
<protein>
    <submittedName>
        <fullName evidence="4">Transcriptional regulator, TetR family</fullName>
    </submittedName>
</protein>
<evidence type="ECO:0000313" key="5">
    <source>
        <dbReference type="Proteomes" id="UP000003195"/>
    </source>
</evidence>
<accession>E2ZCA6</accession>
<dbReference type="Gene3D" id="1.10.357.10">
    <property type="entry name" value="Tetracycline Repressor, domain 2"/>
    <property type="match status" value="1"/>
</dbReference>
<dbReference type="InterPro" id="IPR001647">
    <property type="entry name" value="HTH_TetR"/>
</dbReference>
<organism evidence="4 5">
    <name type="scientific">Megasphaera micronuciformis F0359</name>
    <dbReference type="NCBI Taxonomy" id="706434"/>
    <lineage>
        <taxon>Bacteria</taxon>
        <taxon>Bacillati</taxon>
        <taxon>Bacillota</taxon>
        <taxon>Negativicutes</taxon>
        <taxon>Veillonellales</taxon>
        <taxon>Veillonellaceae</taxon>
        <taxon>Megasphaera</taxon>
    </lineage>
</organism>
<evidence type="ECO:0000259" key="3">
    <source>
        <dbReference type="PROSITE" id="PS50977"/>
    </source>
</evidence>
<dbReference type="Proteomes" id="UP000003195">
    <property type="component" value="Unassembled WGS sequence"/>
</dbReference>